<dbReference type="Proteomes" id="UP000501747">
    <property type="component" value="Chromosome"/>
</dbReference>
<evidence type="ECO:0000256" key="2">
    <source>
        <dbReference type="ARBA" id="ARBA00023012"/>
    </source>
</evidence>
<gene>
    <name evidence="8" type="ORF">G7082_04390</name>
</gene>
<reference evidence="8 9" key="1">
    <citation type="submission" date="2020-03" db="EMBL/GenBank/DDBJ databases">
        <title>Vagococcus sp. nov., isolated from beetles.</title>
        <authorList>
            <person name="Hyun D.-W."/>
            <person name="Bae J.-W."/>
        </authorList>
    </citation>
    <scope>NUCLEOTIDE SEQUENCE [LARGE SCALE GENOMIC DNA]</scope>
    <source>
        <strain evidence="8 9">HDW17B</strain>
    </source>
</reference>
<feature type="modified residue" description="4-aspartylphosphate" evidence="5">
    <location>
        <position position="61"/>
    </location>
</feature>
<dbReference type="InterPro" id="IPR011006">
    <property type="entry name" value="CheY-like_superfamily"/>
</dbReference>
<proteinExistence type="predicted"/>
<sequence length="240" mass="28454">MLPIFICENDPVQKKRFEDIIKKFIMIEDYDMKIELSTNNPYEILSYLDNHENIRGAYFLDIDLGKEINGIQLGSKIRKKDVFGRIIFVTTHSELMSLTFTYKVEAMDYIVKDNPEKIQRKIQDCLKRINDHYTSETIQEKDRIKLKINNQIRVFPLEEVLFFETTELSHKIKLHLINNRIEFYGNLGELETLSNKFVRIHKSYLINEDNIMTVDPKKREVIMVNGESCLVSVRKMKLLK</sequence>
<keyword evidence="3" id="KW-0010">Activator</keyword>
<dbReference type="SUPFAM" id="SSF52172">
    <property type="entry name" value="CheY-like"/>
    <property type="match status" value="1"/>
</dbReference>
<evidence type="ECO:0000313" key="8">
    <source>
        <dbReference type="EMBL" id="QIL47836.1"/>
    </source>
</evidence>
<dbReference type="SMART" id="SM00448">
    <property type="entry name" value="REC"/>
    <property type="match status" value="1"/>
</dbReference>
<dbReference type="InterPro" id="IPR001789">
    <property type="entry name" value="Sig_transdc_resp-reg_receiver"/>
</dbReference>
<dbReference type="GO" id="GO:0003677">
    <property type="term" value="F:DNA binding"/>
    <property type="evidence" value="ECO:0007669"/>
    <property type="project" value="InterPro"/>
</dbReference>
<dbReference type="PROSITE" id="PS50110">
    <property type="entry name" value="RESPONSE_REGULATORY"/>
    <property type="match status" value="1"/>
</dbReference>
<dbReference type="PROSITE" id="PS50930">
    <property type="entry name" value="HTH_LYTTR"/>
    <property type="match status" value="1"/>
</dbReference>
<dbReference type="InterPro" id="IPR046947">
    <property type="entry name" value="LytR-like"/>
</dbReference>
<evidence type="ECO:0000256" key="1">
    <source>
        <dbReference type="ARBA" id="ARBA00022490"/>
    </source>
</evidence>
<protein>
    <submittedName>
        <fullName evidence="8">Response regulator transcription factor</fullName>
    </submittedName>
</protein>
<dbReference type="Gene3D" id="3.40.50.2300">
    <property type="match status" value="1"/>
</dbReference>
<organism evidence="8 9">
    <name type="scientific">Vagococcus hydrophili</name>
    <dbReference type="NCBI Taxonomy" id="2714947"/>
    <lineage>
        <taxon>Bacteria</taxon>
        <taxon>Bacillati</taxon>
        <taxon>Bacillota</taxon>
        <taxon>Bacilli</taxon>
        <taxon>Lactobacillales</taxon>
        <taxon>Enterococcaceae</taxon>
        <taxon>Vagococcus</taxon>
    </lineage>
</organism>
<keyword evidence="2" id="KW-0902">Two-component regulatory system</keyword>
<dbReference type="Gene3D" id="2.40.50.40">
    <property type="match status" value="1"/>
</dbReference>
<name>A0A6G8AS60_9ENTE</name>
<evidence type="ECO:0000256" key="5">
    <source>
        <dbReference type="PROSITE-ProRule" id="PRU00169"/>
    </source>
</evidence>
<accession>A0A6G8AS60</accession>
<dbReference type="Pfam" id="PF04397">
    <property type="entry name" value="LytTR"/>
    <property type="match status" value="1"/>
</dbReference>
<feature type="domain" description="HTH LytTR-type" evidence="7">
    <location>
        <begin position="144"/>
        <end position="240"/>
    </location>
</feature>
<evidence type="ECO:0000259" key="6">
    <source>
        <dbReference type="PROSITE" id="PS50110"/>
    </source>
</evidence>
<dbReference type="CDD" id="cd17533">
    <property type="entry name" value="REC_LytTR_AgrA-like"/>
    <property type="match status" value="1"/>
</dbReference>
<dbReference type="Pfam" id="PF00072">
    <property type="entry name" value="Response_reg"/>
    <property type="match status" value="1"/>
</dbReference>
<dbReference type="RefSeq" id="WP_166034006.1">
    <property type="nucleotide sequence ID" value="NZ_CP049887.1"/>
</dbReference>
<dbReference type="InterPro" id="IPR007492">
    <property type="entry name" value="LytTR_DNA-bd_dom"/>
</dbReference>
<evidence type="ECO:0000313" key="9">
    <source>
        <dbReference type="Proteomes" id="UP000501747"/>
    </source>
</evidence>
<comment type="function">
    <text evidence="4">Required for high-level post-exponential phase expression of a series of secreted proteins.</text>
</comment>
<evidence type="ECO:0000256" key="3">
    <source>
        <dbReference type="ARBA" id="ARBA00023159"/>
    </source>
</evidence>
<dbReference type="PANTHER" id="PTHR37299:SF3">
    <property type="entry name" value="STAGE 0 SPORULATION PROTEIN A HOMOLOG"/>
    <property type="match status" value="1"/>
</dbReference>
<keyword evidence="1" id="KW-0963">Cytoplasm</keyword>
<evidence type="ECO:0000256" key="4">
    <source>
        <dbReference type="ARBA" id="ARBA00037164"/>
    </source>
</evidence>
<dbReference type="EMBL" id="CP049887">
    <property type="protein sequence ID" value="QIL47836.1"/>
    <property type="molecule type" value="Genomic_DNA"/>
</dbReference>
<dbReference type="SMART" id="SM00850">
    <property type="entry name" value="LytTR"/>
    <property type="match status" value="1"/>
</dbReference>
<dbReference type="AlphaFoldDB" id="A0A6G8AS60"/>
<dbReference type="PANTHER" id="PTHR37299">
    <property type="entry name" value="TRANSCRIPTIONAL REGULATOR-RELATED"/>
    <property type="match status" value="1"/>
</dbReference>
<keyword evidence="9" id="KW-1185">Reference proteome</keyword>
<dbReference type="GO" id="GO:0000156">
    <property type="term" value="F:phosphorelay response regulator activity"/>
    <property type="evidence" value="ECO:0007669"/>
    <property type="project" value="InterPro"/>
</dbReference>
<evidence type="ECO:0000259" key="7">
    <source>
        <dbReference type="PROSITE" id="PS50930"/>
    </source>
</evidence>
<dbReference type="KEGG" id="vhy:G7082_04390"/>
<keyword evidence="5" id="KW-0597">Phosphoprotein</keyword>
<feature type="domain" description="Response regulatory" evidence="6">
    <location>
        <begin position="3"/>
        <end position="127"/>
    </location>
</feature>